<organism evidence="1 2">
    <name type="scientific">Streptomyces fructofermentans</name>
    <dbReference type="NCBI Taxonomy" id="152141"/>
    <lineage>
        <taxon>Bacteria</taxon>
        <taxon>Bacillati</taxon>
        <taxon>Actinomycetota</taxon>
        <taxon>Actinomycetes</taxon>
        <taxon>Kitasatosporales</taxon>
        <taxon>Streptomycetaceae</taxon>
        <taxon>Streptomyces</taxon>
    </lineage>
</organism>
<protein>
    <submittedName>
        <fullName evidence="1">Uncharacterized protein</fullName>
    </submittedName>
</protein>
<comment type="caution">
    <text evidence="1">The sequence shown here is derived from an EMBL/GenBank/DDBJ whole genome shotgun (WGS) entry which is preliminary data.</text>
</comment>
<evidence type="ECO:0000313" key="1">
    <source>
        <dbReference type="EMBL" id="GGX70157.1"/>
    </source>
</evidence>
<dbReference type="AlphaFoldDB" id="A0A918KNX8"/>
<dbReference type="Proteomes" id="UP000645555">
    <property type="component" value="Unassembled WGS sequence"/>
</dbReference>
<gene>
    <name evidence="1" type="ORF">GCM10010515_42300</name>
</gene>
<name>A0A918KNX8_9ACTN</name>
<dbReference type="EMBL" id="BMWD01000014">
    <property type="protein sequence ID" value="GGX70157.1"/>
    <property type="molecule type" value="Genomic_DNA"/>
</dbReference>
<reference evidence="1" key="2">
    <citation type="submission" date="2020-09" db="EMBL/GenBank/DDBJ databases">
        <authorList>
            <person name="Sun Q."/>
            <person name="Ohkuma M."/>
        </authorList>
    </citation>
    <scope>NUCLEOTIDE SEQUENCE</scope>
    <source>
        <strain evidence="1">JCM 4956</strain>
    </source>
</reference>
<reference evidence="1" key="1">
    <citation type="journal article" date="2014" name="Int. J. Syst. Evol. Microbiol.">
        <title>Complete genome sequence of Corynebacterium casei LMG S-19264T (=DSM 44701T), isolated from a smear-ripened cheese.</title>
        <authorList>
            <consortium name="US DOE Joint Genome Institute (JGI-PGF)"/>
            <person name="Walter F."/>
            <person name="Albersmeier A."/>
            <person name="Kalinowski J."/>
            <person name="Ruckert C."/>
        </authorList>
    </citation>
    <scope>NUCLEOTIDE SEQUENCE</scope>
    <source>
        <strain evidence="1">JCM 4956</strain>
    </source>
</reference>
<keyword evidence="2" id="KW-1185">Reference proteome</keyword>
<sequence length="125" mass="12968">MANLPWDSGVSAAAAGAWAGMATSAAMAAKAIPKDLSLMRALRSDDAGRGVRVAHGRGAPLTGLLREGVLKNRTAPVGEEGEWLTALLTSGVDLSHEAIGRQPLGRVFFTSLRGDPGNSRDPHAR</sequence>
<evidence type="ECO:0000313" key="2">
    <source>
        <dbReference type="Proteomes" id="UP000645555"/>
    </source>
</evidence>
<proteinExistence type="predicted"/>
<accession>A0A918KNX8</accession>